<evidence type="ECO:0000256" key="1">
    <source>
        <dbReference type="SAM" id="MobiDB-lite"/>
    </source>
</evidence>
<evidence type="ECO:0000313" key="4">
    <source>
        <dbReference type="Proteomes" id="UP000322822"/>
    </source>
</evidence>
<dbReference type="AlphaFoldDB" id="A0A5P2HHH6"/>
<dbReference type="InterPro" id="IPR014004">
    <property type="entry name" value="Transpt-assoc_nodulatn_dom_bac"/>
</dbReference>
<organism evidence="3 4">
    <name type="scientific">Cupriavidus pauculus</name>
    <dbReference type="NCBI Taxonomy" id="82633"/>
    <lineage>
        <taxon>Bacteria</taxon>
        <taxon>Pseudomonadati</taxon>
        <taxon>Pseudomonadota</taxon>
        <taxon>Betaproteobacteria</taxon>
        <taxon>Burkholderiales</taxon>
        <taxon>Burkholderiaceae</taxon>
        <taxon>Cupriavidus</taxon>
    </lineage>
</organism>
<dbReference type="Pfam" id="PF04972">
    <property type="entry name" value="BON"/>
    <property type="match status" value="1"/>
</dbReference>
<accession>A0A5P2HHH6</accession>
<feature type="region of interest" description="Disordered" evidence="1">
    <location>
        <begin position="14"/>
        <end position="40"/>
    </location>
</feature>
<dbReference type="PROSITE" id="PS50914">
    <property type="entry name" value="BON"/>
    <property type="match status" value="1"/>
</dbReference>
<protein>
    <submittedName>
        <fullName evidence="3">BON domain-containing protein</fullName>
    </submittedName>
</protein>
<dbReference type="SMART" id="SM00749">
    <property type="entry name" value="BON"/>
    <property type="match status" value="1"/>
</dbReference>
<reference evidence="3 4" key="1">
    <citation type="submission" date="2019-09" db="EMBL/GenBank/DDBJ databases">
        <title>FDA dAtabase for Regulatory Grade micrObial Sequences (FDA-ARGOS): Supporting development and validation of Infectious Disease Dx tests.</title>
        <authorList>
            <person name="Sciortino C."/>
            <person name="Tallon L."/>
            <person name="Sadzewicz L."/>
            <person name="Vavikolanu K."/>
            <person name="Mehta A."/>
            <person name="Aluvathingal J."/>
            <person name="Nadendla S."/>
            <person name="Nandy P."/>
            <person name="Geyer C."/>
            <person name="Yan Y."/>
            <person name="Sichtig H."/>
        </authorList>
    </citation>
    <scope>NUCLEOTIDE SEQUENCE [LARGE SCALE GENOMIC DNA]</scope>
    <source>
        <strain evidence="3 4">FDAARGOS_664</strain>
    </source>
</reference>
<feature type="compositionally biased region" description="Low complexity" evidence="1">
    <location>
        <begin position="25"/>
        <end position="40"/>
    </location>
</feature>
<name>A0A5P2HHH6_9BURK</name>
<dbReference type="PANTHER" id="PTHR34606">
    <property type="entry name" value="BON DOMAIN-CONTAINING PROTEIN"/>
    <property type="match status" value="1"/>
</dbReference>
<dbReference type="InterPro" id="IPR051686">
    <property type="entry name" value="Lipoprotein_DolP"/>
</dbReference>
<dbReference type="Proteomes" id="UP000322822">
    <property type="component" value="Chromosome 2"/>
</dbReference>
<dbReference type="Gene3D" id="3.30.1340.30">
    <property type="match status" value="1"/>
</dbReference>
<proteinExistence type="predicted"/>
<dbReference type="InterPro" id="IPR007055">
    <property type="entry name" value="BON_dom"/>
</dbReference>
<sequence>MIVAVTATPILVNAAGGDADTPSSTGRTTAPRDTAATTDRTITTAVKARLATIPGADASRIDVKTVDGVVRLEGNVRDESQRAAVLKAAKDTSGVTAVSDELRAAGQ</sequence>
<feature type="domain" description="BON" evidence="2">
    <location>
        <begin position="38"/>
        <end position="106"/>
    </location>
</feature>
<evidence type="ECO:0000313" key="3">
    <source>
        <dbReference type="EMBL" id="QET06649.1"/>
    </source>
</evidence>
<dbReference type="EMBL" id="CP044067">
    <property type="protein sequence ID" value="QET06649.1"/>
    <property type="molecule type" value="Genomic_DNA"/>
</dbReference>
<dbReference type="PANTHER" id="PTHR34606:SF15">
    <property type="entry name" value="BON DOMAIN-CONTAINING PROTEIN"/>
    <property type="match status" value="1"/>
</dbReference>
<evidence type="ECO:0000259" key="2">
    <source>
        <dbReference type="PROSITE" id="PS50914"/>
    </source>
</evidence>
<gene>
    <name evidence="3" type="ORF">FOB72_23905</name>
</gene>
<dbReference type="OrthoDB" id="8967407at2"/>